<reference evidence="3 4" key="1">
    <citation type="submission" date="2016-03" db="EMBL/GenBank/DDBJ databases">
        <authorList>
            <person name="Devillers H."/>
        </authorList>
    </citation>
    <scope>NUCLEOTIDE SEQUENCE [LARGE SCALE GENOMIC DNA]</scope>
    <source>
        <strain evidence="3">CBS 6772</strain>
    </source>
</reference>
<dbReference type="GO" id="GO:0005829">
    <property type="term" value="C:cytosol"/>
    <property type="evidence" value="ECO:0007669"/>
    <property type="project" value="TreeGrafter"/>
</dbReference>
<feature type="compositionally biased region" description="Polar residues" evidence="1">
    <location>
        <begin position="933"/>
        <end position="944"/>
    </location>
</feature>
<proteinExistence type="predicted"/>
<dbReference type="PANTHER" id="PTHR11188">
    <property type="entry name" value="ARRESTIN DOMAIN CONTAINING PROTEIN"/>
    <property type="match status" value="1"/>
</dbReference>
<dbReference type="GO" id="GO:0031625">
    <property type="term" value="F:ubiquitin protein ligase binding"/>
    <property type="evidence" value="ECO:0007669"/>
    <property type="project" value="TreeGrafter"/>
</dbReference>
<keyword evidence="4" id="KW-1185">Reference proteome</keyword>
<dbReference type="Gene3D" id="2.60.40.640">
    <property type="match status" value="1"/>
</dbReference>
<evidence type="ECO:0000259" key="2">
    <source>
        <dbReference type="SMART" id="SM01017"/>
    </source>
</evidence>
<evidence type="ECO:0000313" key="3">
    <source>
        <dbReference type="EMBL" id="SCW04415.1"/>
    </source>
</evidence>
<dbReference type="PANTHER" id="PTHR11188:SF174">
    <property type="entry name" value="ARRESTIN-RELATED TRAFFICKING ADAPTER 10-RELATED"/>
    <property type="match status" value="1"/>
</dbReference>
<dbReference type="InterPro" id="IPR014752">
    <property type="entry name" value="Arrestin-like_C"/>
</dbReference>
<dbReference type="STRING" id="4955.A0A1G4MKJ4"/>
<organism evidence="3 4">
    <name type="scientific">Lachancea fermentati</name>
    <name type="common">Zygosaccharomyces fermentati</name>
    <dbReference type="NCBI Taxonomy" id="4955"/>
    <lineage>
        <taxon>Eukaryota</taxon>
        <taxon>Fungi</taxon>
        <taxon>Dikarya</taxon>
        <taxon>Ascomycota</taxon>
        <taxon>Saccharomycotina</taxon>
        <taxon>Saccharomycetes</taxon>
        <taxon>Saccharomycetales</taxon>
        <taxon>Saccharomycetaceae</taxon>
        <taxon>Lachancea</taxon>
    </lineage>
</organism>
<dbReference type="InterPro" id="IPR014756">
    <property type="entry name" value="Ig_E-set"/>
</dbReference>
<dbReference type="EMBL" id="LT598491">
    <property type="protein sequence ID" value="SCW04415.1"/>
    <property type="molecule type" value="Genomic_DNA"/>
</dbReference>
<feature type="region of interest" description="Disordered" evidence="1">
    <location>
        <begin position="778"/>
        <end position="798"/>
    </location>
</feature>
<dbReference type="Proteomes" id="UP000190831">
    <property type="component" value="Chromosome H"/>
</dbReference>
<feature type="compositionally biased region" description="Polar residues" evidence="1">
    <location>
        <begin position="153"/>
        <end position="174"/>
    </location>
</feature>
<dbReference type="OrthoDB" id="2238745at2759"/>
<sequence length="960" mass="106401">MNDSLSPVNSPVFPVDKDLDIPSNAQPLSQTTSIQIYIQLAEPVVFLQGFEQHQWSERPPGLLRGSLIIRVLKPSKIKSISLNFKGVSKTEWPEGIPPKKQEFVESIDIVNHTWPFFQVEHNHVQNSNSCDADDLLKGSSASLYRPLKKKDGSVSTMSLNPTISPNQNKHQTSGSLLPISNILRRATSPDHHAAQQRSRSSTNAISDLLTSTLSNGSDSNSVFSKSSTGNEPFIFQPGEYVYSFEQPIPLSCPESIQASFGSVEYYLQVSVDRAGAFKSNIHTRFPLKIVRTQSDSSVEETEPIAISRDWEDQLHYDIVIASKDIVLDAFLPIAFRVTPMDKVTLHRIRIYLTETLEYYCKNKKVHRLEPTKKFLLAEHKAAPLDDLPSGANLSKAKNLGNLLVDERNGDIISKEFEYQVFIPERLNVQQRIHPDTSYQNIKSNHWIKICLRLSRLVDGKRKHYEISIDSPIHVLHKLCSHANTLLPSYDTHSAIPGGDASQFGDLGVNLYHSSNLYFPKEILNSPVMSPEVHPLEERLSFSPRSLTPIQNARRLSHSHNQKSDDQHKKLDDFLLNSPEMKSNIYQPDHIQPELVSPQAIPLSPISSPLARPIHLLRKPSFEPPPFDADLSPPPAVDFTLENGEHRNAPKEPPSYEDVMTADGISPTFVPPQLTITAAETGRSAEDLSAQRSLKTARDNSGDIASSFSFQGSIPGSPDLPMSVLRPNSPQLKPLGATFNMSRRGSIQDNLPSTIKNSSDTFNDLNDVLGCSEGEGVEEYVPKSQNSSAAASPRSSMDTTTGYYTRGTTNMEPLLSSKTNQTMDTFLQSRESITGYEEPSTEASVDITALYDRNSNAWHPLQNEAPMSPVLGKDYSFNVAEGNNVFEDFQKAFRVPAGTETPERNEEASADLVSSGATLSSEQSLDDNSEIKRQNSSLQQKQLVTAQDKVKGSPVSGEIAK</sequence>
<feature type="region of interest" description="Disordered" evidence="1">
    <location>
        <begin position="147"/>
        <end position="174"/>
    </location>
</feature>
<dbReference type="InterPro" id="IPR011021">
    <property type="entry name" value="Arrestin-like_N"/>
</dbReference>
<dbReference type="Pfam" id="PF02752">
    <property type="entry name" value="Arrestin_C"/>
    <property type="match status" value="1"/>
</dbReference>
<dbReference type="Pfam" id="PF00339">
    <property type="entry name" value="Arrestin_N"/>
    <property type="match status" value="1"/>
</dbReference>
<dbReference type="GO" id="GO:0070086">
    <property type="term" value="P:ubiquitin-dependent endocytosis"/>
    <property type="evidence" value="ECO:0007669"/>
    <property type="project" value="TreeGrafter"/>
</dbReference>
<dbReference type="InterPro" id="IPR050357">
    <property type="entry name" value="Arrestin_domain-protein"/>
</dbReference>
<dbReference type="SMART" id="SM01017">
    <property type="entry name" value="Arrestin_C"/>
    <property type="match status" value="1"/>
</dbReference>
<accession>A0A1G4MKJ4</accession>
<dbReference type="OMA" id="DIINHTW"/>
<protein>
    <submittedName>
        <fullName evidence="3">LAFE_0H13014g1_1</fullName>
    </submittedName>
</protein>
<name>A0A1G4MKJ4_LACFM</name>
<dbReference type="AlphaFoldDB" id="A0A1G4MKJ4"/>
<dbReference type="InterPro" id="IPR011022">
    <property type="entry name" value="Arrestin_C-like"/>
</dbReference>
<dbReference type="SUPFAM" id="SSF81296">
    <property type="entry name" value="E set domains"/>
    <property type="match status" value="1"/>
</dbReference>
<feature type="region of interest" description="Disordered" evidence="1">
    <location>
        <begin position="895"/>
        <end position="960"/>
    </location>
</feature>
<gene>
    <name evidence="3" type="ORF">LAFE_0H13014G</name>
</gene>
<evidence type="ECO:0000313" key="4">
    <source>
        <dbReference type="Proteomes" id="UP000190831"/>
    </source>
</evidence>
<evidence type="ECO:0000256" key="1">
    <source>
        <dbReference type="SAM" id="MobiDB-lite"/>
    </source>
</evidence>
<feature type="compositionally biased region" description="Polar residues" evidence="1">
    <location>
        <begin position="782"/>
        <end position="797"/>
    </location>
</feature>
<dbReference type="GO" id="GO:0030674">
    <property type="term" value="F:protein-macromolecule adaptor activity"/>
    <property type="evidence" value="ECO:0007669"/>
    <property type="project" value="TreeGrafter"/>
</dbReference>
<feature type="domain" description="Arrestin C-terminal-like" evidence="2">
    <location>
        <begin position="310"/>
        <end position="479"/>
    </location>
</feature>